<sequence>MKGVSLLSHPLHYVSFDGLSMGTPNVLFFTNLFFTAIIARWFLNKQLTKKHGWLAVCCLPGIVAVVVLSLVDASIIALALLVYALLGVVLVPRAYVSPRGARGSIHAVIHVACFGIAGNIGSPILSFYVS</sequence>
<protein>
    <submittedName>
        <fullName evidence="2">Uncharacterized protein</fullName>
    </submittedName>
</protein>
<dbReference type="AlphaFoldDB" id="A0A9W8KWW4"/>
<reference evidence="2" key="1">
    <citation type="submission" date="2022-07" db="EMBL/GenBank/DDBJ databases">
        <title>Phylogenomic reconstructions and comparative analyses of Kickxellomycotina fungi.</title>
        <authorList>
            <person name="Reynolds N.K."/>
            <person name="Stajich J.E."/>
            <person name="Barry K."/>
            <person name="Grigoriev I.V."/>
            <person name="Crous P."/>
            <person name="Smith M.E."/>
        </authorList>
    </citation>
    <scope>NUCLEOTIDE SEQUENCE</scope>
    <source>
        <strain evidence="2">NRRL 3115</strain>
    </source>
</reference>
<feature type="transmembrane region" description="Helical" evidence="1">
    <location>
        <begin position="76"/>
        <end position="96"/>
    </location>
</feature>
<feature type="transmembrane region" description="Helical" evidence="1">
    <location>
        <begin position="26"/>
        <end position="43"/>
    </location>
</feature>
<dbReference type="EMBL" id="JANBTW010000078">
    <property type="protein sequence ID" value="KAJ2672694.1"/>
    <property type="molecule type" value="Genomic_DNA"/>
</dbReference>
<evidence type="ECO:0000256" key="1">
    <source>
        <dbReference type="SAM" id="Phobius"/>
    </source>
</evidence>
<gene>
    <name evidence="2" type="ORF">GGI25_005012</name>
</gene>
<feature type="transmembrane region" description="Helical" evidence="1">
    <location>
        <begin position="52"/>
        <end position="70"/>
    </location>
</feature>
<dbReference type="InterPro" id="IPR037185">
    <property type="entry name" value="EmrE-like"/>
</dbReference>
<accession>A0A9W8KWW4</accession>
<comment type="caution">
    <text evidence="2">The sequence shown here is derived from an EMBL/GenBank/DDBJ whole genome shotgun (WGS) entry which is preliminary data.</text>
</comment>
<evidence type="ECO:0000313" key="2">
    <source>
        <dbReference type="EMBL" id="KAJ2672694.1"/>
    </source>
</evidence>
<organism evidence="2 3">
    <name type="scientific">Coemansia spiralis</name>
    <dbReference type="NCBI Taxonomy" id="417178"/>
    <lineage>
        <taxon>Eukaryota</taxon>
        <taxon>Fungi</taxon>
        <taxon>Fungi incertae sedis</taxon>
        <taxon>Zoopagomycota</taxon>
        <taxon>Kickxellomycotina</taxon>
        <taxon>Kickxellomycetes</taxon>
        <taxon>Kickxellales</taxon>
        <taxon>Kickxellaceae</taxon>
        <taxon>Coemansia</taxon>
    </lineage>
</organism>
<name>A0A9W8KWW4_9FUNG</name>
<proteinExistence type="predicted"/>
<feature type="transmembrane region" description="Helical" evidence="1">
    <location>
        <begin position="108"/>
        <end position="129"/>
    </location>
</feature>
<dbReference type="OrthoDB" id="306876at2759"/>
<evidence type="ECO:0000313" key="3">
    <source>
        <dbReference type="Proteomes" id="UP001151518"/>
    </source>
</evidence>
<dbReference type="Proteomes" id="UP001151518">
    <property type="component" value="Unassembled WGS sequence"/>
</dbReference>
<keyword evidence="1" id="KW-1133">Transmembrane helix</keyword>
<keyword evidence="1" id="KW-0472">Membrane</keyword>
<keyword evidence="1" id="KW-0812">Transmembrane</keyword>
<dbReference type="SUPFAM" id="SSF103481">
    <property type="entry name" value="Multidrug resistance efflux transporter EmrE"/>
    <property type="match status" value="1"/>
</dbReference>